<keyword evidence="3" id="KW-0731">Sigma factor</keyword>
<dbReference type="InterPro" id="IPR007627">
    <property type="entry name" value="RNA_pol_sigma70_r2"/>
</dbReference>
<feature type="domain" description="RNA polymerase sigma factor 70 region 4 type 2" evidence="7">
    <location>
        <begin position="129"/>
        <end position="179"/>
    </location>
</feature>
<dbReference type="InterPro" id="IPR014284">
    <property type="entry name" value="RNA_pol_sigma-70_dom"/>
</dbReference>
<dbReference type="InterPro" id="IPR013324">
    <property type="entry name" value="RNA_pol_sigma_r3/r4-like"/>
</dbReference>
<dbReference type="InterPro" id="IPR039425">
    <property type="entry name" value="RNA_pol_sigma-70-like"/>
</dbReference>
<accession>A0A928KTI5</accession>
<evidence type="ECO:0000256" key="3">
    <source>
        <dbReference type="ARBA" id="ARBA00023082"/>
    </source>
</evidence>
<dbReference type="EMBL" id="SVNY01000007">
    <property type="protein sequence ID" value="MBE6834412.1"/>
    <property type="molecule type" value="Genomic_DNA"/>
</dbReference>
<organism evidence="8 9">
    <name type="scientific">Faecalispora sporosphaeroides</name>
    <dbReference type="NCBI Taxonomy" id="1549"/>
    <lineage>
        <taxon>Bacteria</taxon>
        <taxon>Bacillati</taxon>
        <taxon>Bacillota</taxon>
        <taxon>Clostridia</taxon>
        <taxon>Eubacteriales</taxon>
        <taxon>Oscillospiraceae</taxon>
        <taxon>Faecalispora</taxon>
    </lineage>
</organism>
<dbReference type="Pfam" id="PF04542">
    <property type="entry name" value="Sigma70_r2"/>
    <property type="match status" value="1"/>
</dbReference>
<dbReference type="Pfam" id="PF08281">
    <property type="entry name" value="Sigma70_r4_2"/>
    <property type="match status" value="1"/>
</dbReference>
<dbReference type="RefSeq" id="WP_313294001.1">
    <property type="nucleotide sequence ID" value="NZ_JBKWRC010000003.1"/>
</dbReference>
<dbReference type="Proteomes" id="UP000754750">
    <property type="component" value="Unassembled WGS sequence"/>
</dbReference>
<dbReference type="Gene3D" id="1.10.10.10">
    <property type="entry name" value="Winged helix-like DNA-binding domain superfamily/Winged helix DNA-binding domain"/>
    <property type="match status" value="1"/>
</dbReference>
<evidence type="ECO:0000313" key="9">
    <source>
        <dbReference type="Proteomes" id="UP000754750"/>
    </source>
</evidence>
<proteinExistence type="inferred from homology"/>
<comment type="caution">
    <text evidence="8">The sequence shown here is derived from an EMBL/GenBank/DDBJ whole genome shotgun (WGS) entry which is preliminary data.</text>
</comment>
<dbReference type="Gene3D" id="1.10.1740.10">
    <property type="match status" value="1"/>
</dbReference>
<evidence type="ECO:0000256" key="1">
    <source>
        <dbReference type="ARBA" id="ARBA00010641"/>
    </source>
</evidence>
<evidence type="ECO:0000256" key="2">
    <source>
        <dbReference type="ARBA" id="ARBA00023015"/>
    </source>
</evidence>
<sequence>MVTGNGNGNHQSYQAPTDQLMRQVAAGEDWAFAQLYLSTQHAVYALLLSLVKNPATAEDLMQDTYLSIRQSVGTYIPQGKPMAWIFTIAKNLAYQELRRLSKQGAENFDDHEDASGEDNISQAIDNIVLRSALTILEERERKIVLLHVAAGMKFVEIASLTETPLGTVLSSYHRAMRKLQKSVREGAVQ</sequence>
<dbReference type="InterPro" id="IPR036388">
    <property type="entry name" value="WH-like_DNA-bd_sf"/>
</dbReference>
<gene>
    <name evidence="8" type="ORF">E7512_12700</name>
</gene>
<evidence type="ECO:0000259" key="6">
    <source>
        <dbReference type="Pfam" id="PF04542"/>
    </source>
</evidence>
<dbReference type="SUPFAM" id="SSF88659">
    <property type="entry name" value="Sigma3 and sigma4 domains of RNA polymerase sigma factors"/>
    <property type="match status" value="1"/>
</dbReference>
<evidence type="ECO:0000256" key="4">
    <source>
        <dbReference type="ARBA" id="ARBA00023125"/>
    </source>
</evidence>
<dbReference type="InterPro" id="IPR013249">
    <property type="entry name" value="RNA_pol_sigma70_r4_t2"/>
</dbReference>
<dbReference type="GO" id="GO:0003677">
    <property type="term" value="F:DNA binding"/>
    <property type="evidence" value="ECO:0007669"/>
    <property type="project" value="UniProtKB-KW"/>
</dbReference>
<dbReference type="PANTHER" id="PTHR43133:SF8">
    <property type="entry name" value="RNA POLYMERASE SIGMA FACTOR HI_1459-RELATED"/>
    <property type="match status" value="1"/>
</dbReference>
<dbReference type="GO" id="GO:0006352">
    <property type="term" value="P:DNA-templated transcription initiation"/>
    <property type="evidence" value="ECO:0007669"/>
    <property type="project" value="InterPro"/>
</dbReference>
<comment type="similarity">
    <text evidence="1">Belongs to the sigma-70 factor family. ECF subfamily.</text>
</comment>
<dbReference type="GO" id="GO:0016987">
    <property type="term" value="F:sigma factor activity"/>
    <property type="evidence" value="ECO:0007669"/>
    <property type="project" value="UniProtKB-KW"/>
</dbReference>
<evidence type="ECO:0000259" key="7">
    <source>
        <dbReference type="Pfam" id="PF08281"/>
    </source>
</evidence>
<keyword evidence="4" id="KW-0238">DNA-binding</keyword>
<dbReference type="InterPro" id="IPR013325">
    <property type="entry name" value="RNA_pol_sigma_r2"/>
</dbReference>
<protein>
    <submittedName>
        <fullName evidence="8">RNA polymerase sigma factor</fullName>
    </submittedName>
</protein>
<keyword evidence="5" id="KW-0804">Transcription</keyword>
<dbReference type="CDD" id="cd06171">
    <property type="entry name" value="Sigma70_r4"/>
    <property type="match status" value="1"/>
</dbReference>
<reference evidence="8" key="1">
    <citation type="submission" date="2019-04" db="EMBL/GenBank/DDBJ databases">
        <title>Evolution of Biomass-Degrading Anaerobic Consortia Revealed by Metagenomics.</title>
        <authorList>
            <person name="Peng X."/>
        </authorList>
    </citation>
    <scope>NUCLEOTIDE SEQUENCE</scope>
    <source>
        <strain evidence="8">SIG551</strain>
    </source>
</reference>
<evidence type="ECO:0000256" key="5">
    <source>
        <dbReference type="ARBA" id="ARBA00023163"/>
    </source>
</evidence>
<feature type="domain" description="RNA polymerase sigma-70 region 2" evidence="6">
    <location>
        <begin position="35"/>
        <end position="101"/>
    </location>
</feature>
<dbReference type="SUPFAM" id="SSF88946">
    <property type="entry name" value="Sigma2 domain of RNA polymerase sigma factors"/>
    <property type="match status" value="1"/>
</dbReference>
<name>A0A928KTI5_9FIRM</name>
<dbReference type="AlphaFoldDB" id="A0A928KTI5"/>
<keyword evidence="2" id="KW-0805">Transcription regulation</keyword>
<evidence type="ECO:0000313" key="8">
    <source>
        <dbReference type="EMBL" id="MBE6834412.1"/>
    </source>
</evidence>
<dbReference type="PANTHER" id="PTHR43133">
    <property type="entry name" value="RNA POLYMERASE ECF-TYPE SIGMA FACTO"/>
    <property type="match status" value="1"/>
</dbReference>
<dbReference type="NCBIfam" id="TIGR02937">
    <property type="entry name" value="sigma70-ECF"/>
    <property type="match status" value="1"/>
</dbReference>